<reference evidence="1" key="2">
    <citation type="submission" date="2022-09" db="EMBL/GenBank/DDBJ databases">
        <title>Biosynthetic gene clusters of Dactylosporangioum fulvum.</title>
        <authorList>
            <person name="Caradec T."/>
        </authorList>
    </citation>
    <scope>NUCLEOTIDE SEQUENCE</scope>
    <source>
        <strain evidence="1">NRRL B-16292</strain>
    </source>
</reference>
<organism evidence="1 2">
    <name type="scientific">Dactylosporangium fulvum</name>
    <dbReference type="NCBI Taxonomy" id="53359"/>
    <lineage>
        <taxon>Bacteria</taxon>
        <taxon>Bacillati</taxon>
        <taxon>Actinomycetota</taxon>
        <taxon>Actinomycetes</taxon>
        <taxon>Micromonosporales</taxon>
        <taxon>Micromonosporaceae</taxon>
        <taxon>Dactylosporangium</taxon>
    </lineage>
</organism>
<dbReference type="Proteomes" id="UP001059617">
    <property type="component" value="Chromosome"/>
</dbReference>
<dbReference type="RefSeq" id="WP_259860905.1">
    <property type="nucleotide sequence ID" value="NZ_BAAAST010000055.1"/>
</dbReference>
<dbReference type="EMBL" id="CP073720">
    <property type="protein sequence ID" value="UWP83125.1"/>
    <property type="molecule type" value="Genomic_DNA"/>
</dbReference>
<gene>
    <name evidence="1" type="ORF">Dfulv_02105</name>
</gene>
<sequence length="40" mass="4507">MTVAEVTHGRSCARRAGNFRVAQAVLDHFSLDWLIDPLPR</sequence>
<reference evidence="1" key="1">
    <citation type="submission" date="2021-04" db="EMBL/GenBank/DDBJ databases">
        <authorList>
            <person name="Hartkoorn R.C."/>
            <person name="Beaudoing E."/>
            <person name="Hot D."/>
        </authorList>
    </citation>
    <scope>NUCLEOTIDE SEQUENCE</scope>
    <source>
        <strain evidence="1">NRRL B-16292</strain>
    </source>
</reference>
<proteinExistence type="predicted"/>
<keyword evidence="2" id="KW-1185">Reference proteome</keyword>
<name>A0ABY5VZM8_9ACTN</name>
<evidence type="ECO:0000313" key="1">
    <source>
        <dbReference type="EMBL" id="UWP83125.1"/>
    </source>
</evidence>
<accession>A0ABY5VZM8</accession>
<evidence type="ECO:0000313" key="2">
    <source>
        <dbReference type="Proteomes" id="UP001059617"/>
    </source>
</evidence>
<protein>
    <submittedName>
        <fullName evidence="1">Uncharacterized protein</fullName>
    </submittedName>
</protein>